<protein>
    <submittedName>
        <fullName evidence="2">Uncharacterized protein</fullName>
    </submittedName>
</protein>
<gene>
    <name evidence="2" type="ORF">B9G79_17355</name>
</gene>
<feature type="region of interest" description="Disordered" evidence="1">
    <location>
        <begin position="160"/>
        <end position="185"/>
    </location>
</feature>
<dbReference type="OrthoDB" id="5292313at2"/>
<dbReference type="AlphaFoldDB" id="A0A1Z3NCP3"/>
<evidence type="ECO:0000313" key="3">
    <source>
        <dbReference type="Proteomes" id="UP000197003"/>
    </source>
</evidence>
<organism evidence="2 3">
    <name type="scientific">Bdellovibrio bacteriovorus</name>
    <dbReference type="NCBI Taxonomy" id="959"/>
    <lineage>
        <taxon>Bacteria</taxon>
        <taxon>Pseudomonadati</taxon>
        <taxon>Bdellovibrionota</taxon>
        <taxon>Bdellovibrionia</taxon>
        <taxon>Bdellovibrionales</taxon>
        <taxon>Pseudobdellovibrionaceae</taxon>
        <taxon>Bdellovibrio</taxon>
    </lineage>
</organism>
<dbReference type="Proteomes" id="UP000197003">
    <property type="component" value="Chromosome"/>
</dbReference>
<name>A0A1Z3NCP3_BDEBC</name>
<reference evidence="2 3" key="1">
    <citation type="submission" date="2017-04" db="EMBL/GenBank/DDBJ databases">
        <title>Whole genome sequence of Bdellovibrio bacteriovorus strain SSB218315.</title>
        <authorList>
            <person name="Oyedara O."/>
            <person name="Rodriguez-Perez M.A."/>
        </authorList>
    </citation>
    <scope>NUCLEOTIDE SEQUENCE [LARGE SCALE GENOMIC DNA]</scope>
    <source>
        <strain evidence="2 3">SSB218315</strain>
    </source>
</reference>
<evidence type="ECO:0000256" key="1">
    <source>
        <dbReference type="SAM" id="MobiDB-lite"/>
    </source>
</evidence>
<evidence type="ECO:0000313" key="2">
    <source>
        <dbReference type="EMBL" id="ASD65207.1"/>
    </source>
</evidence>
<dbReference type="RefSeq" id="WP_088566604.1">
    <property type="nucleotide sequence ID" value="NZ_CP020946.1"/>
</dbReference>
<accession>A0A1Z3NCP3</accession>
<sequence length="185" mass="19958">MWNRKITITAILSLAVGVSVFSFAGKSENRTPASTGKSTWRPAPVGKHLALFHVELKSEDEIPESGSDEVILVGRVLVNQTLQGDLAYTWSLPEGVSVVDGITSDTLSGVKIGQVVELKITVTGFSKEKQKAISLAVKALAQEEVLGNSAVIVSRNEDTMEATAPDMKRSAEEQLGSETVHRRRK</sequence>
<dbReference type="EMBL" id="CP020946">
    <property type="protein sequence ID" value="ASD65207.1"/>
    <property type="molecule type" value="Genomic_DNA"/>
</dbReference>
<proteinExistence type="predicted"/>